<evidence type="ECO:0000256" key="2">
    <source>
        <dbReference type="ARBA" id="ARBA00003213"/>
    </source>
</evidence>
<reference evidence="14 15" key="1">
    <citation type="submission" date="2019-03" db="EMBL/GenBank/DDBJ databases">
        <authorList>
            <person name="Nijsse B."/>
        </authorList>
    </citation>
    <scope>NUCLEOTIDE SEQUENCE [LARGE SCALE GENOMIC DNA]</scope>
    <source>
        <strain evidence="14">Desulfoluna butyratoxydans MSL71</strain>
    </source>
</reference>
<dbReference type="EC" id="2.5.1.75" evidence="10"/>
<keyword evidence="5 10" id="KW-0819">tRNA processing</keyword>
<evidence type="ECO:0000256" key="4">
    <source>
        <dbReference type="ARBA" id="ARBA00022679"/>
    </source>
</evidence>
<evidence type="ECO:0000313" key="15">
    <source>
        <dbReference type="Proteomes" id="UP000507962"/>
    </source>
</evidence>
<evidence type="ECO:0000256" key="9">
    <source>
        <dbReference type="ARBA" id="ARBA00049563"/>
    </source>
</evidence>
<comment type="subunit">
    <text evidence="10">Monomer.</text>
</comment>
<name>A0A4U8YM91_9BACT</name>
<gene>
    <name evidence="10" type="primary">miaA</name>
    <name evidence="14" type="ORF">MSL71_3030</name>
</gene>
<evidence type="ECO:0000256" key="1">
    <source>
        <dbReference type="ARBA" id="ARBA00001946"/>
    </source>
</evidence>
<comment type="similarity">
    <text evidence="3 10 13">Belongs to the IPP transferase family.</text>
</comment>
<comment type="caution">
    <text evidence="10">Lacks conserved residue(s) required for the propagation of feature annotation.</text>
</comment>
<evidence type="ECO:0000256" key="3">
    <source>
        <dbReference type="ARBA" id="ARBA00005842"/>
    </source>
</evidence>
<dbReference type="PANTHER" id="PTHR11088:SF60">
    <property type="entry name" value="TRNA DIMETHYLALLYLTRANSFERASE"/>
    <property type="match status" value="1"/>
</dbReference>
<accession>A0A4U8YM91</accession>
<dbReference type="Gene3D" id="3.40.50.300">
    <property type="entry name" value="P-loop containing nucleotide triphosphate hydrolases"/>
    <property type="match status" value="1"/>
</dbReference>
<keyword evidence="6 10" id="KW-0547">Nucleotide-binding</keyword>
<feature type="site" description="Interaction with substrate tRNA" evidence="10">
    <location>
        <position position="65"/>
    </location>
</feature>
<sequence length="268" mass="29924">MQVYRQMDIGTAKPTEEEQRQAVHHMIDVVDPDEPYDAALFASQADKVIGTLCDDGVLPVVAGGTGLYVKALVHGLSEAIPSDPVITERLTAEAEATGLAPLYARLAQVDPAYAEKISENDPLRIVRALSVFEATGKPFSAHHAEHAFAQARYDALKVCLFADREILYDRINRRVDLMVAEGLLDEVKGLLARGYHRNLKPMGSIGYRHMVEHLEDGVPWEETVRLLKRDTRRFAKRQLTWFRADPDMIWLDPGDTEGLFAAVESFIA</sequence>
<evidence type="ECO:0000256" key="13">
    <source>
        <dbReference type="RuleBase" id="RU003785"/>
    </source>
</evidence>
<dbReference type="Pfam" id="PF01715">
    <property type="entry name" value="IPPT"/>
    <property type="match status" value="1"/>
</dbReference>
<dbReference type="GO" id="GO:0052381">
    <property type="term" value="F:tRNA dimethylallyltransferase activity"/>
    <property type="evidence" value="ECO:0007669"/>
    <property type="project" value="UniProtKB-UniRule"/>
</dbReference>
<evidence type="ECO:0000256" key="6">
    <source>
        <dbReference type="ARBA" id="ARBA00022741"/>
    </source>
</evidence>
<keyword evidence="7 10" id="KW-0067">ATP-binding</keyword>
<dbReference type="InterPro" id="IPR039657">
    <property type="entry name" value="Dimethylallyltransferase"/>
</dbReference>
<protein>
    <recommendedName>
        <fullName evidence="10">tRNA dimethylallyltransferase</fullName>
        <ecNumber evidence="10">2.5.1.75</ecNumber>
    </recommendedName>
    <alternativeName>
        <fullName evidence="10">Dimethylallyl diphosphate:tRNA dimethylallyltransferase</fullName>
        <shortName evidence="10">DMAPP:tRNA dimethylallyltransferase</shortName>
        <shortName evidence="10">DMATase</shortName>
    </alternativeName>
    <alternativeName>
        <fullName evidence="10">Isopentenyl-diphosphate:tRNA isopentenyltransferase</fullName>
        <shortName evidence="10">IPP transferase</shortName>
        <shortName evidence="10">IPPT</shortName>
        <shortName evidence="10">IPTase</shortName>
    </alternativeName>
</protein>
<evidence type="ECO:0000313" key="14">
    <source>
        <dbReference type="EMBL" id="VFQ42682.1"/>
    </source>
</evidence>
<evidence type="ECO:0000256" key="5">
    <source>
        <dbReference type="ARBA" id="ARBA00022694"/>
    </source>
</evidence>
<organism evidence="14 15">
    <name type="scientific">Desulfoluna butyratoxydans</name>
    <dbReference type="NCBI Taxonomy" id="231438"/>
    <lineage>
        <taxon>Bacteria</taxon>
        <taxon>Pseudomonadati</taxon>
        <taxon>Thermodesulfobacteriota</taxon>
        <taxon>Desulfobacteria</taxon>
        <taxon>Desulfobacterales</taxon>
        <taxon>Desulfolunaceae</taxon>
        <taxon>Desulfoluna</taxon>
    </lineage>
</organism>
<evidence type="ECO:0000256" key="7">
    <source>
        <dbReference type="ARBA" id="ARBA00022840"/>
    </source>
</evidence>
<keyword evidence="15" id="KW-1185">Reference proteome</keyword>
<dbReference type="HAMAP" id="MF_00185">
    <property type="entry name" value="IPP_trans"/>
    <property type="match status" value="1"/>
</dbReference>
<keyword evidence="8 10" id="KW-0460">Magnesium</keyword>
<keyword evidence="4 10" id="KW-0808">Transferase</keyword>
<proteinExistence type="inferred from homology"/>
<dbReference type="PANTHER" id="PTHR11088">
    <property type="entry name" value="TRNA DIMETHYLALLYLTRANSFERASE"/>
    <property type="match status" value="1"/>
</dbReference>
<dbReference type="InterPro" id="IPR027417">
    <property type="entry name" value="P-loop_NTPase"/>
</dbReference>
<evidence type="ECO:0000256" key="12">
    <source>
        <dbReference type="RuleBase" id="RU003784"/>
    </source>
</evidence>
<evidence type="ECO:0000256" key="11">
    <source>
        <dbReference type="RuleBase" id="RU003783"/>
    </source>
</evidence>
<dbReference type="NCBIfam" id="TIGR00174">
    <property type="entry name" value="miaA"/>
    <property type="match status" value="1"/>
</dbReference>
<comment type="cofactor">
    <cofactor evidence="1 10">
        <name>Mg(2+)</name>
        <dbReference type="ChEBI" id="CHEBI:18420"/>
    </cofactor>
</comment>
<dbReference type="Proteomes" id="UP000507962">
    <property type="component" value="Unassembled WGS sequence"/>
</dbReference>
<dbReference type="AlphaFoldDB" id="A0A4U8YM91"/>
<dbReference type="SUPFAM" id="SSF52540">
    <property type="entry name" value="P-loop containing nucleoside triphosphate hydrolases"/>
    <property type="match status" value="1"/>
</dbReference>
<dbReference type="InterPro" id="IPR018022">
    <property type="entry name" value="IPT"/>
</dbReference>
<dbReference type="Gene3D" id="1.10.20.140">
    <property type="match status" value="1"/>
</dbReference>
<evidence type="ECO:0000256" key="10">
    <source>
        <dbReference type="HAMAP-Rule" id="MF_00185"/>
    </source>
</evidence>
<dbReference type="GO" id="GO:0005524">
    <property type="term" value="F:ATP binding"/>
    <property type="evidence" value="ECO:0007669"/>
    <property type="project" value="UniProtKB-UniRule"/>
</dbReference>
<dbReference type="GO" id="GO:0006400">
    <property type="term" value="P:tRNA modification"/>
    <property type="evidence" value="ECO:0007669"/>
    <property type="project" value="TreeGrafter"/>
</dbReference>
<dbReference type="EMBL" id="CAADHO010000001">
    <property type="protein sequence ID" value="VFQ42682.1"/>
    <property type="molecule type" value="Genomic_DNA"/>
</dbReference>
<evidence type="ECO:0000256" key="8">
    <source>
        <dbReference type="ARBA" id="ARBA00022842"/>
    </source>
</evidence>
<comment type="function">
    <text evidence="2 10 12">Catalyzes the transfer of a dimethylallyl group onto the adenine at position 37 in tRNAs that read codons beginning with uridine, leading to the formation of N6-(dimethylallyl)adenosine (i(6)A).</text>
</comment>
<comment type="catalytic activity">
    <reaction evidence="9 10 11">
        <text>adenosine(37) in tRNA + dimethylallyl diphosphate = N(6)-dimethylallyladenosine(37) in tRNA + diphosphate</text>
        <dbReference type="Rhea" id="RHEA:26482"/>
        <dbReference type="Rhea" id="RHEA-COMP:10162"/>
        <dbReference type="Rhea" id="RHEA-COMP:10375"/>
        <dbReference type="ChEBI" id="CHEBI:33019"/>
        <dbReference type="ChEBI" id="CHEBI:57623"/>
        <dbReference type="ChEBI" id="CHEBI:74411"/>
        <dbReference type="ChEBI" id="CHEBI:74415"/>
        <dbReference type="EC" id="2.5.1.75"/>
    </reaction>
</comment>